<dbReference type="VEuPathDB" id="FungiDB:CIHG_04709"/>
<dbReference type="CDD" id="cd22852">
    <property type="entry name" value="SMN_C"/>
    <property type="match status" value="1"/>
</dbReference>
<gene>
    <name evidence="1" type="ORF">CIHG_04709</name>
</gene>
<evidence type="ECO:0000313" key="1">
    <source>
        <dbReference type="EMBL" id="KMU87264.1"/>
    </source>
</evidence>
<proteinExistence type="predicted"/>
<dbReference type="STRING" id="396776.A0A0J8RTI8"/>
<name>A0A0J8RTI8_COCIT</name>
<dbReference type="AlphaFoldDB" id="A0A0J8RTI8"/>
<dbReference type="InterPro" id="IPR047313">
    <property type="entry name" value="SMN_C"/>
</dbReference>
<evidence type="ECO:0000313" key="2">
    <source>
        <dbReference type="Proteomes" id="UP000054563"/>
    </source>
</evidence>
<reference evidence="2" key="1">
    <citation type="journal article" date="2010" name="Genome Res.">
        <title>Population genomic sequencing of Coccidioides fungi reveals recent hybridization and transposon control.</title>
        <authorList>
            <person name="Neafsey D.E."/>
            <person name="Barker B.M."/>
            <person name="Sharpton T.J."/>
            <person name="Stajich J.E."/>
            <person name="Park D.J."/>
            <person name="Whiston E."/>
            <person name="Hung C.-Y."/>
            <person name="McMahan C."/>
            <person name="White J."/>
            <person name="Sykes S."/>
            <person name="Heiman D."/>
            <person name="Young S."/>
            <person name="Zeng Q."/>
            <person name="Abouelleil A."/>
            <person name="Aftuck L."/>
            <person name="Bessette D."/>
            <person name="Brown A."/>
            <person name="FitzGerald M."/>
            <person name="Lui A."/>
            <person name="Macdonald J.P."/>
            <person name="Priest M."/>
            <person name="Orbach M.J."/>
            <person name="Galgiani J.N."/>
            <person name="Kirkland T.N."/>
            <person name="Cole G.T."/>
            <person name="Birren B.W."/>
            <person name="Henn M.R."/>
            <person name="Taylor J.W."/>
            <person name="Rounsley S.D."/>
        </authorList>
    </citation>
    <scope>NUCLEOTIDE SEQUENCE [LARGE SCALE GENOMIC DNA]</scope>
    <source>
        <strain evidence="2">H538.4</strain>
    </source>
</reference>
<accession>A0A0J8RTI8</accession>
<protein>
    <submittedName>
        <fullName evidence="1">Uncharacterized protein</fullName>
    </submittedName>
</protein>
<dbReference type="Proteomes" id="UP000054563">
    <property type="component" value="Unassembled WGS sequence"/>
</dbReference>
<dbReference type="OrthoDB" id="197400at2759"/>
<dbReference type="EMBL" id="DS016997">
    <property type="protein sequence ID" value="KMU87264.1"/>
    <property type="molecule type" value="Genomic_DNA"/>
</dbReference>
<sequence>MVLGTADASTAQEDESLKNLMMAWYFAGYYTGLYEGQRRANPQPPT</sequence>
<dbReference type="Pfam" id="PF20635">
    <property type="entry name" value="SMN_YG-box"/>
    <property type="match status" value="1"/>
</dbReference>
<organism evidence="1 2">
    <name type="scientific">Coccidioides immitis H538.4</name>
    <dbReference type="NCBI Taxonomy" id="396776"/>
    <lineage>
        <taxon>Eukaryota</taxon>
        <taxon>Fungi</taxon>
        <taxon>Dikarya</taxon>
        <taxon>Ascomycota</taxon>
        <taxon>Pezizomycotina</taxon>
        <taxon>Eurotiomycetes</taxon>
        <taxon>Eurotiomycetidae</taxon>
        <taxon>Onygenales</taxon>
        <taxon>Onygenaceae</taxon>
        <taxon>Coccidioides</taxon>
    </lineage>
</organism>